<organism evidence="3 4">
    <name type="scientific">Paralvinella palmiformis</name>
    <dbReference type="NCBI Taxonomy" id="53620"/>
    <lineage>
        <taxon>Eukaryota</taxon>
        <taxon>Metazoa</taxon>
        <taxon>Spiralia</taxon>
        <taxon>Lophotrochozoa</taxon>
        <taxon>Annelida</taxon>
        <taxon>Polychaeta</taxon>
        <taxon>Sedentaria</taxon>
        <taxon>Canalipalpata</taxon>
        <taxon>Terebellida</taxon>
        <taxon>Terebelliformia</taxon>
        <taxon>Alvinellidae</taxon>
        <taxon>Paralvinella</taxon>
    </lineage>
</organism>
<evidence type="ECO:0000259" key="2">
    <source>
        <dbReference type="Pfam" id="PF08066"/>
    </source>
</evidence>
<dbReference type="GO" id="GO:0003727">
    <property type="term" value="F:single-stranded RNA binding"/>
    <property type="evidence" value="ECO:0007669"/>
    <property type="project" value="TreeGrafter"/>
</dbReference>
<dbReference type="EMBL" id="JAODUP010000081">
    <property type="protein sequence ID" value="KAK2163369.1"/>
    <property type="molecule type" value="Genomic_DNA"/>
</dbReference>
<feature type="domain" description="3'-5' exonuclease" evidence="1">
    <location>
        <begin position="293"/>
        <end position="356"/>
    </location>
</feature>
<dbReference type="GO" id="GO:0000176">
    <property type="term" value="C:nuclear exosome (RNase complex)"/>
    <property type="evidence" value="ECO:0007669"/>
    <property type="project" value="InterPro"/>
</dbReference>
<dbReference type="InterPro" id="IPR045092">
    <property type="entry name" value="Rrp6-like"/>
</dbReference>
<dbReference type="GO" id="GO:0071038">
    <property type="term" value="P:TRAMP-dependent tRNA surveillance pathway"/>
    <property type="evidence" value="ECO:0007669"/>
    <property type="project" value="TreeGrafter"/>
</dbReference>
<dbReference type="Gene3D" id="3.30.420.10">
    <property type="entry name" value="Ribonuclease H-like superfamily/Ribonuclease H"/>
    <property type="match status" value="2"/>
</dbReference>
<dbReference type="GO" id="GO:0071051">
    <property type="term" value="P:poly(A)-dependent snoRNA 3'-end processing"/>
    <property type="evidence" value="ECO:0007669"/>
    <property type="project" value="TreeGrafter"/>
</dbReference>
<dbReference type="GO" id="GO:0071040">
    <property type="term" value="P:nuclear polyadenylation-dependent antisense transcript catabolic process"/>
    <property type="evidence" value="ECO:0007669"/>
    <property type="project" value="TreeGrafter"/>
</dbReference>
<dbReference type="SUPFAM" id="SSF53098">
    <property type="entry name" value="Ribonuclease H-like"/>
    <property type="match status" value="1"/>
</dbReference>
<dbReference type="GO" id="GO:0000467">
    <property type="term" value="P:exonucleolytic trimming to generate mature 3'-end of 5.8S rRNA from tricistronic rRNA transcript (SSU-rRNA, 5.8S rRNA, LSU-rRNA)"/>
    <property type="evidence" value="ECO:0007669"/>
    <property type="project" value="InterPro"/>
</dbReference>
<dbReference type="PANTHER" id="PTHR12124:SF47">
    <property type="entry name" value="EXOSOME COMPONENT 10"/>
    <property type="match status" value="1"/>
</dbReference>
<feature type="domain" description="Exosome-associated factor Rrp6 N-terminal" evidence="2">
    <location>
        <begin position="42"/>
        <end position="130"/>
    </location>
</feature>
<comment type="caution">
    <text evidence="3">The sequence shown here is derived from an EMBL/GenBank/DDBJ whole genome shotgun (WGS) entry which is preliminary data.</text>
</comment>
<accession>A0AAD9K1U9</accession>
<dbReference type="GO" id="GO:0071039">
    <property type="term" value="P:nuclear polyadenylation-dependent CUT catabolic process"/>
    <property type="evidence" value="ECO:0007669"/>
    <property type="project" value="TreeGrafter"/>
</dbReference>
<sequence length="369" mass="41664">MASVSKDEDDSLSVDMTEADDFLPGIKDVNEFTQAAFKSIIGAIKSSNDLPASGDDFDYYSSFESFRTLMDMEGSRILHMMQKMMRYHGVRGNITKNVEIADTEEKFDVLVDTNDQLLEKVGILLDEAAGLRKKENPLVVATATVKSKKPLSGIWNKKTPLSKTGAVGANFRLLAAKNIQRPQVKFKDKIDNSFRPFVPKIRSKPNALKSLSESLQINKDSIEDNEEGYEFPHPYGYELQQWTPLPSQLEKGKIMDPVPIQDCPLTMISTEEELLDLVQMLKGAKEVAIDLEVFHGADLDVSWLQRDLGLYVVNMFDTGQAARVLNFPRFSLAYLLATFCQVEVDKQYQLADWRISKALIMFIVHRYGD</sequence>
<evidence type="ECO:0000259" key="1">
    <source>
        <dbReference type="Pfam" id="PF01612"/>
    </source>
</evidence>
<name>A0AAD9K1U9_9ANNE</name>
<dbReference type="Pfam" id="PF08066">
    <property type="entry name" value="PMC2NT"/>
    <property type="match status" value="1"/>
</dbReference>
<dbReference type="AlphaFoldDB" id="A0AAD9K1U9"/>
<dbReference type="GO" id="GO:0071044">
    <property type="term" value="P:histone mRNA catabolic process"/>
    <property type="evidence" value="ECO:0007669"/>
    <property type="project" value="TreeGrafter"/>
</dbReference>
<dbReference type="InterPro" id="IPR002562">
    <property type="entry name" value="3'-5'_exonuclease_dom"/>
</dbReference>
<dbReference type="GO" id="GO:0000175">
    <property type="term" value="F:3'-5'-RNA exonuclease activity"/>
    <property type="evidence" value="ECO:0007669"/>
    <property type="project" value="InterPro"/>
</dbReference>
<dbReference type="GO" id="GO:0071036">
    <property type="term" value="P:nuclear polyadenylation-dependent snoRNA catabolic process"/>
    <property type="evidence" value="ECO:0007669"/>
    <property type="project" value="TreeGrafter"/>
</dbReference>
<reference evidence="3" key="1">
    <citation type="journal article" date="2023" name="Mol. Biol. Evol.">
        <title>Third-Generation Sequencing Reveals the Adaptive Role of the Epigenome in Three Deep-Sea Polychaetes.</title>
        <authorList>
            <person name="Perez M."/>
            <person name="Aroh O."/>
            <person name="Sun Y."/>
            <person name="Lan Y."/>
            <person name="Juniper S.K."/>
            <person name="Young C.R."/>
            <person name="Angers B."/>
            <person name="Qian P.Y."/>
        </authorList>
    </citation>
    <scope>NUCLEOTIDE SEQUENCE</scope>
    <source>
        <strain evidence="3">P08H-3</strain>
    </source>
</reference>
<dbReference type="GO" id="GO:0071035">
    <property type="term" value="P:nuclear polyadenylation-dependent rRNA catabolic process"/>
    <property type="evidence" value="ECO:0007669"/>
    <property type="project" value="TreeGrafter"/>
</dbReference>
<protein>
    <submittedName>
        <fullName evidence="3">Uncharacterized protein</fullName>
    </submittedName>
</protein>
<evidence type="ECO:0000313" key="3">
    <source>
        <dbReference type="EMBL" id="KAK2163369.1"/>
    </source>
</evidence>
<evidence type="ECO:0000313" key="4">
    <source>
        <dbReference type="Proteomes" id="UP001208570"/>
    </source>
</evidence>
<dbReference type="Proteomes" id="UP001208570">
    <property type="component" value="Unassembled WGS sequence"/>
</dbReference>
<dbReference type="GO" id="GO:0071037">
    <property type="term" value="P:nuclear polyadenylation-dependent snRNA catabolic process"/>
    <property type="evidence" value="ECO:0007669"/>
    <property type="project" value="TreeGrafter"/>
</dbReference>
<dbReference type="InterPro" id="IPR012337">
    <property type="entry name" value="RNaseH-like_sf"/>
</dbReference>
<dbReference type="Pfam" id="PF01612">
    <property type="entry name" value="DNA_pol_A_exo1"/>
    <property type="match status" value="1"/>
</dbReference>
<dbReference type="InterPro" id="IPR036397">
    <property type="entry name" value="RNaseH_sf"/>
</dbReference>
<dbReference type="InterPro" id="IPR012588">
    <property type="entry name" value="Exosome-assoc_fac_Rrp6_N"/>
</dbReference>
<dbReference type="PANTHER" id="PTHR12124">
    <property type="entry name" value="POLYMYOSITIS/SCLERODERMA AUTOANTIGEN-RELATED"/>
    <property type="match status" value="1"/>
</dbReference>
<dbReference type="GO" id="GO:0005730">
    <property type="term" value="C:nucleolus"/>
    <property type="evidence" value="ECO:0007669"/>
    <property type="project" value="TreeGrafter"/>
</dbReference>
<keyword evidence="4" id="KW-1185">Reference proteome</keyword>
<gene>
    <name evidence="3" type="ORF">LSH36_81g07020</name>
</gene>
<proteinExistence type="predicted"/>